<dbReference type="GeneID" id="92052745"/>
<evidence type="ECO:0000313" key="2">
    <source>
        <dbReference type="Proteomes" id="UP001433268"/>
    </source>
</evidence>
<dbReference type="EMBL" id="JAQQWN010000011">
    <property type="protein sequence ID" value="KAK8061150.1"/>
    <property type="molecule type" value="Genomic_DNA"/>
</dbReference>
<dbReference type="Proteomes" id="UP001433268">
    <property type="component" value="Unassembled WGS sequence"/>
</dbReference>
<evidence type="ECO:0000313" key="1">
    <source>
        <dbReference type="EMBL" id="KAK8061150.1"/>
    </source>
</evidence>
<keyword evidence="2" id="KW-1185">Reference proteome</keyword>
<reference evidence="1 2" key="1">
    <citation type="submission" date="2023-01" db="EMBL/GenBank/DDBJ databases">
        <title>Analysis of 21 Apiospora genomes using comparative genomics revels a genus with tremendous synthesis potential of carbohydrate active enzymes and secondary metabolites.</title>
        <authorList>
            <person name="Sorensen T."/>
        </authorList>
    </citation>
    <scope>NUCLEOTIDE SEQUENCE [LARGE SCALE GENOMIC DNA]</scope>
    <source>
        <strain evidence="1 2">CBS 114990</strain>
    </source>
</reference>
<sequence>MEFHGTLQRLLVFFRIHILVVFVVIHETLLDEIVNLGPVPVHGLHEIAPLRDGVLGIVLEQAEQGVQLLEEHADAVGWLPGRVLCVPVQFPVLGPLGQIVEALEGALQLLSKLFIAVVDVFGLGLEIGLHQVGKLVEPICSLIVRLVLKKFLEDGELLEVSETVERCRVSLVDWVVCWNGFESSVGSGSVAVLRRRFYSKGRSRLHRHATLKHGCFQQFRSLHLFDRFRLFIFLCLVFILWLSGRLDLHGGSGALISRSCGGAGALELVIGSKSSLDGVNMTRNILVRTRKAVSKWRELNAPLVGENRFNGRGLALLWCIGDFAQHICVQACALIRALTDDAVLLSSSTLTTASPRAMDPAGAWASKFKKPRNVLGIIQHGCLLWRDGRAESVAFSCRYPIDVAGADANAPDMEASIVIAMLADDDGCPVDELGSGRPKGLRVIFVEGFGICVQTVSNGNLNTNEGDATNLEEES</sequence>
<gene>
    <name evidence="1" type="ORF">PG997_015371</name>
</gene>
<organism evidence="1 2">
    <name type="scientific">Apiospora hydei</name>
    <dbReference type="NCBI Taxonomy" id="1337664"/>
    <lineage>
        <taxon>Eukaryota</taxon>
        <taxon>Fungi</taxon>
        <taxon>Dikarya</taxon>
        <taxon>Ascomycota</taxon>
        <taxon>Pezizomycotina</taxon>
        <taxon>Sordariomycetes</taxon>
        <taxon>Xylariomycetidae</taxon>
        <taxon>Amphisphaeriales</taxon>
        <taxon>Apiosporaceae</taxon>
        <taxon>Apiospora</taxon>
    </lineage>
</organism>
<accession>A0ABR1UQF0</accession>
<comment type="caution">
    <text evidence="1">The sequence shown here is derived from an EMBL/GenBank/DDBJ whole genome shotgun (WGS) entry which is preliminary data.</text>
</comment>
<protein>
    <submittedName>
        <fullName evidence="1">Uncharacterized protein</fullName>
    </submittedName>
</protein>
<name>A0ABR1UQF0_9PEZI</name>
<dbReference type="RefSeq" id="XP_066660570.1">
    <property type="nucleotide sequence ID" value="XM_066819685.1"/>
</dbReference>
<proteinExistence type="predicted"/>